<dbReference type="EMBL" id="CM010628">
    <property type="protein sequence ID" value="RID80284.1"/>
    <property type="molecule type" value="Genomic_DNA"/>
</dbReference>
<dbReference type="AlphaFoldDB" id="A0A398ATK2"/>
<proteinExistence type="predicted"/>
<sequence>MVLVLRWVKRRLHKQLTERLKHDLTPVLNEEVVGVELMTYESILFKERRSSFPTKPLEKRLSYIYRIDRSP</sequence>
<gene>
    <name evidence="1" type="ORF">BRARA_A02956</name>
</gene>
<protein>
    <submittedName>
        <fullName evidence="1">Uncharacterized protein</fullName>
    </submittedName>
</protein>
<organism evidence="1 2">
    <name type="scientific">Brassica campestris</name>
    <name type="common">Field mustard</name>
    <dbReference type="NCBI Taxonomy" id="3711"/>
    <lineage>
        <taxon>Eukaryota</taxon>
        <taxon>Viridiplantae</taxon>
        <taxon>Streptophyta</taxon>
        <taxon>Embryophyta</taxon>
        <taxon>Tracheophyta</taxon>
        <taxon>Spermatophyta</taxon>
        <taxon>Magnoliopsida</taxon>
        <taxon>eudicotyledons</taxon>
        <taxon>Gunneridae</taxon>
        <taxon>Pentapetalae</taxon>
        <taxon>rosids</taxon>
        <taxon>malvids</taxon>
        <taxon>Brassicales</taxon>
        <taxon>Brassicaceae</taxon>
        <taxon>Brassiceae</taxon>
        <taxon>Brassica</taxon>
    </lineage>
</organism>
<reference evidence="1 2" key="1">
    <citation type="submission" date="2018-06" db="EMBL/GenBank/DDBJ databases">
        <title>WGS assembly of Brassica rapa FPsc.</title>
        <authorList>
            <person name="Bowman J."/>
            <person name="Kohchi T."/>
            <person name="Yamato K."/>
            <person name="Jenkins J."/>
            <person name="Shu S."/>
            <person name="Ishizaki K."/>
            <person name="Yamaoka S."/>
            <person name="Nishihama R."/>
            <person name="Nakamura Y."/>
            <person name="Berger F."/>
            <person name="Adam C."/>
            <person name="Aki S."/>
            <person name="Althoff F."/>
            <person name="Araki T."/>
            <person name="Arteaga-Vazquez M."/>
            <person name="Balasubrmanian S."/>
            <person name="Bauer D."/>
            <person name="Boehm C."/>
            <person name="Briginshaw L."/>
            <person name="Caballero-Perez J."/>
            <person name="Catarino B."/>
            <person name="Chen F."/>
            <person name="Chiyoda S."/>
            <person name="Chovatia M."/>
            <person name="Davies K."/>
            <person name="Delmans M."/>
            <person name="Demura T."/>
            <person name="Dierschke T."/>
            <person name="Dolan L."/>
            <person name="Dorantes-Acosta A."/>
            <person name="Eklund D."/>
            <person name="Florent S."/>
            <person name="Flores-Sandoval E."/>
            <person name="Fujiyama A."/>
            <person name="Fukuzawa H."/>
            <person name="Galik B."/>
            <person name="Grimanelli D."/>
            <person name="Grimwood J."/>
            <person name="Grossniklaus U."/>
            <person name="Hamada T."/>
            <person name="Haseloff J."/>
            <person name="Hetherington A."/>
            <person name="Higo A."/>
            <person name="Hirakawa Y."/>
            <person name="Hundley H."/>
            <person name="Ikeda Y."/>
            <person name="Inoue K."/>
            <person name="Inoue S."/>
            <person name="Ishida S."/>
            <person name="Jia Q."/>
            <person name="Kakita M."/>
            <person name="Kanazawa T."/>
            <person name="Kawai Y."/>
            <person name="Kawashima T."/>
            <person name="Kennedy M."/>
            <person name="Kinose K."/>
            <person name="Kinoshita T."/>
            <person name="Kohara Y."/>
            <person name="Koide E."/>
            <person name="Komatsu K."/>
            <person name="Kopischke S."/>
            <person name="Kubo M."/>
            <person name="Kyozuka J."/>
            <person name="Lagercrantz U."/>
            <person name="Lin S."/>
            <person name="Lindquist E."/>
            <person name="Lipzen A."/>
            <person name="Lu C."/>
            <person name="Luna E."/>
            <person name="Martienssen R."/>
            <person name="Minamino N."/>
            <person name="Mizutani M."/>
            <person name="Mizutani M."/>
            <person name="Mochizuki N."/>
            <person name="Monte I."/>
            <person name="Mosher R."/>
            <person name="Nagasaki H."/>
            <person name="Nakagami H."/>
            <person name="Naramoto S."/>
            <person name="Nishitani K."/>
            <person name="Ohtani M."/>
            <person name="Okamoto T."/>
            <person name="Okumura M."/>
            <person name="Phillips J."/>
            <person name="Pollak B."/>
            <person name="Reinders A."/>
            <person name="Roevekamp M."/>
            <person name="Sano R."/>
            <person name="Sawa S."/>
            <person name="Schmid M."/>
            <person name="Shirakawa M."/>
            <person name="Solano R."/>
            <person name="Spunde A."/>
            <person name="Suetsugu N."/>
            <person name="Sugano S."/>
            <person name="Sugiyama A."/>
            <person name="Sun R."/>
            <person name="Suzuki Y."/>
            <person name="Takenaka M."/>
            <person name="Takezawa D."/>
            <person name="Tomogane H."/>
            <person name="Tsuzuki M."/>
            <person name="Ueda T."/>
            <person name="Umeda M."/>
            <person name="Ward J."/>
            <person name="Watanabe Y."/>
            <person name="Yazaki K."/>
            <person name="Yokoyama R."/>
            <person name="Yoshitake Y."/>
            <person name="Yotsui I."/>
            <person name="Zachgo S."/>
            <person name="Schmutz J."/>
        </authorList>
    </citation>
    <scope>NUCLEOTIDE SEQUENCE [LARGE SCALE GENOMIC DNA]</scope>
    <source>
        <strain evidence="2">cv. B-3</strain>
    </source>
</reference>
<evidence type="ECO:0000313" key="1">
    <source>
        <dbReference type="EMBL" id="RID80284.1"/>
    </source>
</evidence>
<dbReference type="Proteomes" id="UP000264353">
    <property type="component" value="Chromosome A1"/>
</dbReference>
<evidence type="ECO:0000313" key="2">
    <source>
        <dbReference type="Proteomes" id="UP000264353"/>
    </source>
</evidence>
<name>A0A398ATK2_BRACM</name>
<accession>A0A398ATK2</accession>